<gene>
    <name evidence="10" type="ORF">J2Z71_000781</name>
</gene>
<keyword evidence="11" id="KW-1185">Reference proteome</keyword>
<evidence type="ECO:0000256" key="6">
    <source>
        <dbReference type="ARBA" id="ARBA00023098"/>
    </source>
</evidence>
<keyword evidence="6" id="KW-0443">Lipid metabolism</keyword>
<evidence type="ECO:0000259" key="8">
    <source>
        <dbReference type="Pfam" id="PF01643"/>
    </source>
</evidence>
<keyword evidence="2" id="KW-0444">Lipid biosynthesis</keyword>
<dbReference type="Proteomes" id="UP001519306">
    <property type="component" value="Unassembled WGS sequence"/>
</dbReference>
<dbReference type="Pfam" id="PF20791">
    <property type="entry name" value="Acyl-ACP_TE_C"/>
    <property type="match status" value="1"/>
</dbReference>
<dbReference type="InterPro" id="IPR049427">
    <property type="entry name" value="Acyl-ACP_TE_C"/>
</dbReference>
<feature type="domain" description="Acyl-ACP thioesterase N-terminal hotdog" evidence="8">
    <location>
        <begin position="15"/>
        <end position="127"/>
    </location>
</feature>
<evidence type="ECO:0000256" key="1">
    <source>
        <dbReference type="ARBA" id="ARBA00006500"/>
    </source>
</evidence>
<evidence type="ECO:0000259" key="9">
    <source>
        <dbReference type="Pfam" id="PF20791"/>
    </source>
</evidence>
<protein>
    <submittedName>
        <fullName evidence="10">Acyl-ACP thioesterase</fullName>
    </submittedName>
</protein>
<feature type="domain" description="Acyl-ACP thioesterase-like C-terminal" evidence="9">
    <location>
        <begin position="149"/>
        <end position="237"/>
    </location>
</feature>
<evidence type="ECO:0000256" key="7">
    <source>
        <dbReference type="ARBA" id="ARBA00023160"/>
    </source>
</evidence>
<keyword evidence="3" id="KW-0378">Hydrolase</keyword>
<evidence type="ECO:0000256" key="5">
    <source>
        <dbReference type="ARBA" id="ARBA00022946"/>
    </source>
</evidence>
<dbReference type="InterPro" id="IPR002864">
    <property type="entry name" value="Acyl-ACP_thioesterase_NHD"/>
</dbReference>
<dbReference type="InterPro" id="IPR045023">
    <property type="entry name" value="FATA/B"/>
</dbReference>
<evidence type="ECO:0000313" key="10">
    <source>
        <dbReference type="EMBL" id="MBP2025251.1"/>
    </source>
</evidence>
<dbReference type="InterPro" id="IPR029069">
    <property type="entry name" value="HotDog_dom_sf"/>
</dbReference>
<evidence type="ECO:0000313" key="11">
    <source>
        <dbReference type="Proteomes" id="UP001519306"/>
    </source>
</evidence>
<comment type="similarity">
    <text evidence="1">Belongs to the acyl-ACP thioesterase family.</text>
</comment>
<organism evidence="10 11">
    <name type="scientific">Peptoniphilus stercorisuis</name>
    <dbReference type="NCBI Taxonomy" id="1436965"/>
    <lineage>
        <taxon>Bacteria</taxon>
        <taxon>Bacillati</taxon>
        <taxon>Bacillota</taxon>
        <taxon>Tissierellia</taxon>
        <taxon>Tissierellales</taxon>
        <taxon>Peptoniphilaceae</taxon>
        <taxon>Peptoniphilus</taxon>
    </lineage>
</organism>
<evidence type="ECO:0000256" key="4">
    <source>
        <dbReference type="ARBA" id="ARBA00022832"/>
    </source>
</evidence>
<dbReference type="PANTHER" id="PTHR31727">
    <property type="entry name" value="OLEOYL-ACYL CARRIER PROTEIN THIOESTERASE 1, CHLOROPLASTIC"/>
    <property type="match status" value="1"/>
</dbReference>
<sequence length="241" mass="28727">MKYEKTITVDKSLCIDGKITYKNLFTLMIDTSNEQSKELNATSEDLIELGYTWMIYKWRVDFEDIPRENEKIRIVTWASDFIRLNAFREFEVFNERNEKIISASVVFLIVDINKKKPIRIPEEVAKRFGVEKKRNFENIERFKVKGELFSENNLKVQEENIDVNNHVNNAVYVDWIVNSMPEEFRRNYKLKSINIIYHKEITDFEKVCIKSLKSEKNCLYTEISTRELNAAAKSIWKRKLD</sequence>
<reference evidence="10 11" key="1">
    <citation type="submission" date="2021-03" db="EMBL/GenBank/DDBJ databases">
        <title>Genomic Encyclopedia of Type Strains, Phase IV (KMG-IV): sequencing the most valuable type-strain genomes for metagenomic binning, comparative biology and taxonomic classification.</title>
        <authorList>
            <person name="Goeker M."/>
        </authorList>
    </citation>
    <scope>NUCLEOTIDE SEQUENCE [LARGE SCALE GENOMIC DNA]</scope>
    <source>
        <strain evidence="10 11">DSM 27563</strain>
    </source>
</reference>
<dbReference type="RefSeq" id="WP_210060549.1">
    <property type="nucleotide sequence ID" value="NZ_JAGGLJ010000006.1"/>
</dbReference>
<name>A0ABS4KDA6_9FIRM</name>
<dbReference type="SUPFAM" id="SSF54637">
    <property type="entry name" value="Thioesterase/thiol ester dehydrase-isomerase"/>
    <property type="match status" value="2"/>
</dbReference>
<proteinExistence type="inferred from homology"/>
<evidence type="ECO:0000256" key="3">
    <source>
        <dbReference type="ARBA" id="ARBA00022801"/>
    </source>
</evidence>
<dbReference type="Pfam" id="PF01643">
    <property type="entry name" value="Acyl-ACP_TE"/>
    <property type="match status" value="1"/>
</dbReference>
<evidence type="ECO:0000256" key="2">
    <source>
        <dbReference type="ARBA" id="ARBA00022516"/>
    </source>
</evidence>
<comment type="caution">
    <text evidence="10">The sequence shown here is derived from an EMBL/GenBank/DDBJ whole genome shotgun (WGS) entry which is preliminary data.</text>
</comment>
<dbReference type="Gene3D" id="3.10.129.10">
    <property type="entry name" value="Hotdog Thioesterase"/>
    <property type="match status" value="1"/>
</dbReference>
<keyword evidence="4" id="KW-0276">Fatty acid metabolism</keyword>
<keyword evidence="7" id="KW-0275">Fatty acid biosynthesis</keyword>
<dbReference type="EMBL" id="JAGGLJ010000006">
    <property type="protein sequence ID" value="MBP2025251.1"/>
    <property type="molecule type" value="Genomic_DNA"/>
</dbReference>
<dbReference type="PANTHER" id="PTHR31727:SF6">
    <property type="entry name" value="OLEOYL-ACYL CARRIER PROTEIN THIOESTERASE 1, CHLOROPLASTIC"/>
    <property type="match status" value="1"/>
</dbReference>
<accession>A0ABS4KDA6</accession>
<keyword evidence="5" id="KW-0809">Transit peptide</keyword>